<organism evidence="1 2">
    <name type="scientific">Leptospira hartskeerlii</name>
    <dbReference type="NCBI Taxonomy" id="2023177"/>
    <lineage>
        <taxon>Bacteria</taxon>
        <taxon>Pseudomonadati</taxon>
        <taxon>Spirochaetota</taxon>
        <taxon>Spirochaetia</taxon>
        <taxon>Leptospirales</taxon>
        <taxon>Leptospiraceae</taxon>
        <taxon>Leptospira</taxon>
    </lineage>
</organism>
<gene>
    <name evidence="1" type="ORF">CH357_16320</name>
</gene>
<evidence type="ECO:0000313" key="2">
    <source>
        <dbReference type="Proteomes" id="UP000232196"/>
    </source>
</evidence>
<proteinExistence type="predicted"/>
<protein>
    <submittedName>
        <fullName evidence="1">Uncharacterized protein</fullName>
    </submittedName>
</protein>
<dbReference type="OrthoDB" id="326779at2"/>
<dbReference type="Proteomes" id="UP000232196">
    <property type="component" value="Unassembled WGS sequence"/>
</dbReference>
<name>A0A2M9X991_9LEPT</name>
<comment type="caution">
    <text evidence="1">The sequence shown here is derived from an EMBL/GenBank/DDBJ whole genome shotgun (WGS) entry which is preliminary data.</text>
</comment>
<evidence type="ECO:0000313" key="1">
    <source>
        <dbReference type="EMBL" id="PJZ24235.1"/>
    </source>
</evidence>
<accession>A0A2M9X991</accession>
<sequence>MQKNRLSPECALLEWGGMAILSILTGSRTGINIQVWKGILTLSCLTLVSCFSVEFIQEGTQKETVLVSHKPGWEQIEILKHPPKRRNYKTYGRIIVRNFGDGRIEKFYYEKIKKELFDRGMDGMYLANVGLVPVPPTIFQTGTTEGYTTSMAEIGKDAKVLEGVAFRYREREEE</sequence>
<keyword evidence="2" id="KW-1185">Reference proteome</keyword>
<dbReference type="AlphaFoldDB" id="A0A2M9X991"/>
<reference evidence="1 2" key="1">
    <citation type="submission" date="2017-07" db="EMBL/GenBank/DDBJ databases">
        <title>Leptospira spp. isolated from tropical soils.</title>
        <authorList>
            <person name="Thibeaux R."/>
            <person name="Iraola G."/>
            <person name="Ferres I."/>
            <person name="Bierque E."/>
            <person name="Girault D."/>
            <person name="Soupe-Gilbert M.-E."/>
            <person name="Picardeau M."/>
            <person name="Goarant C."/>
        </authorList>
    </citation>
    <scope>NUCLEOTIDE SEQUENCE [LARGE SCALE GENOMIC DNA]</scope>
    <source>
        <strain evidence="1 2">MCA1-C-A1</strain>
    </source>
</reference>
<dbReference type="EMBL" id="NPDN01000009">
    <property type="protein sequence ID" value="PJZ24235.1"/>
    <property type="molecule type" value="Genomic_DNA"/>
</dbReference>